<evidence type="ECO:0000256" key="3">
    <source>
        <dbReference type="ARBA" id="ARBA00022827"/>
    </source>
</evidence>
<keyword evidence="2 5" id="KW-0285">Flavoprotein</keyword>
<evidence type="ECO:0000256" key="2">
    <source>
        <dbReference type="ARBA" id="ARBA00022630"/>
    </source>
</evidence>
<evidence type="ECO:0000259" key="6">
    <source>
        <dbReference type="Pfam" id="PF03441"/>
    </source>
</evidence>
<comment type="similarity">
    <text evidence="5">Belongs to the DNA photolyase family.</text>
</comment>
<gene>
    <name evidence="7" type="ORF">GCM10007874_60170</name>
</gene>
<reference evidence="8" key="1">
    <citation type="journal article" date="2019" name="Int. J. Syst. Evol. Microbiol.">
        <title>The Global Catalogue of Microorganisms (GCM) 10K type strain sequencing project: providing services to taxonomists for standard genome sequencing and annotation.</title>
        <authorList>
            <consortium name="The Broad Institute Genomics Platform"/>
            <consortium name="The Broad Institute Genome Sequencing Center for Infectious Disease"/>
            <person name="Wu L."/>
            <person name="Ma J."/>
        </authorList>
    </citation>
    <scope>NUCLEOTIDE SEQUENCE [LARGE SCALE GENOMIC DNA]</scope>
    <source>
        <strain evidence="8">NBRC 101365</strain>
    </source>
</reference>
<dbReference type="InterPro" id="IPR002081">
    <property type="entry name" value="Cryptochrome/DNA_photolyase_1"/>
</dbReference>
<dbReference type="PROSITE" id="PS00394">
    <property type="entry name" value="DNA_PHOTOLYASES_1_1"/>
    <property type="match status" value="1"/>
</dbReference>
<dbReference type="InterPro" id="IPR036134">
    <property type="entry name" value="Crypto/Photolyase_FAD-like_sf"/>
</dbReference>
<evidence type="ECO:0000313" key="8">
    <source>
        <dbReference type="Proteomes" id="UP001156882"/>
    </source>
</evidence>
<dbReference type="SUPFAM" id="SSF48173">
    <property type="entry name" value="Cryptochrome/photolyase FAD-binding domain"/>
    <property type="match status" value="1"/>
</dbReference>
<evidence type="ECO:0000313" key="7">
    <source>
        <dbReference type="EMBL" id="GLS22997.1"/>
    </source>
</evidence>
<name>A0ABQ6CRQ9_9HYPH</name>
<dbReference type="PANTHER" id="PTHR11455:SF9">
    <property type="entry name" value="CRYPTOCHROME CIRCADIAN CLOCK 5 ISOFORM X1"/>
    <property type="match status" value="1"/>
</dbReference>
<keyword evidence="3 5" id="KW-0274">FAD</keyword>
<dbReference type="PANTHER" id="PTHR11455">
    <property type="entry name" value="CRYPTOCHROME"/>
    <property type="match status" value="1"/>
</dbReference>
<dbReference type="PRINTS" id="PR00147">
    <property type="entry name" value="DNAPHOTLYASE"/>
</dbReference>
<keyword evidence="8" id="KW-1185">Reference proteome</keyword>
<dbReference type="InterPro" id="IPR018394">
    <property type="entry name" value="DNA_photolyase_1_CS_C"/>
</dbReference>
<feature type="domain" description="Cryptochrome/DNA photolyase FAD-binding" evidence="6">
    <location>
        <begin position="137"/>
        <end position="265"/>
    </location>
</feature>
<dbReference type="InterPro" id="IPR014729">
    <property type="entry name" value="Rossmann-like_a/b/a_fold"/>
</dbReference>
<dbReference type="Gene3D" id="1.10.579.10">
    <property type="entry name" value="DNA Cyclobutane Dipyrimidine Photolyase, subunit A, domain 3"/>
    <property type="match status" value="1"/>
</dbReference>
<proteinExistence type="inferred from homology"/>
<comment type="caution">
    <text evidence="7">The sequence shown here is derived from an EMBL/GenBank/DDBJ whole genome shotgun (WGS) entry which is preliminary data.</text>
</comment>
<dbReference type="InterPro" id="IPR005101">
    <property type="entry name" value="Cryptochr/Photolyase_FAD-bd"/>
</dbReference>
<dbReference type="Gene3D" id="1.25.40.80">
    <property type="match status" value="1"/>
</dbReference>
<evidence type="ECO:0000256" key="5">
    <source>
        <dbReference type="RuleBase" id="RU004182"/>
    </source>
</evidence>
<dbReference type="Proteomes" id="UP001156882">
    <property type="component" value="Unassembled WGS sequence"/>
</dbReference>
<organism evidence="7 8">
    <name type="scientific">Labrys miyagiensis</name>
    <dbReference type="NCBI Taxonomy" id="346912"/>
    <lineage>
        <taxon>Bacteria</taxon>
        <taxon>Pseudomonadati</taxon>
        <taxon>Pseudomonadota</taxon>
        <taxon>Alphaproteobacteria</taxon>
        <taxon>Hyphomicrobiales</taxon>
        <taxon>Xanthobacteraceae</taxon>
        <taxon>Labrys</taxon>
    </lineage>
</organism>
<evidence type="ECO:0000256" key="1">
    <source>
        <dbReference type="ARBA" id="ARBA00001974"/>
    </source>
</evidence>
<dbReference type="EMBL" id="BSPC01000068">
    <property type="protein sequence ID" value="GLS22997.1"/>
    <property type="molecule type" value="Genomic_DNA"/>
</dbReference>
<sequence>MFDSGDIEGSEEHFQAAFRVFTDLVNKVPDDLFSLRWLSIHDERFGNIARARANAGGMHAVWTPGEAGAHARLDEFADGAALNYQNKRNIPGVDGTSRMSPHLHFGEIGPRQVWRLITARALADSGNPMPVDIETYLSEIAWREFSYHLLFHFPRLPAAPLRPEFVRFPWIENAKGLSVWQRGLTGYPIVDAGMRQLWSTGWMHNRVRMIVASFLIRDLLVHWQVREKWFWDTLVDADLASNSANWQWVAGCGADASPYFRVFSP</sequence>
<protein>
    <recommendedName>
        <fullName evidence="6">Cryptochrome/DNA photolyase FAD-binding domain-containing protein</fullName>
    </recommendedName>
</protein>
<dbReference type="Gene3D" id="3.40.50.620">
    <property type="entry name" value="HUPs"/>
    <property type="match status" value="1"/>
</dbReference>
<accession>A0ABQ6CRQ9</accession>
<evidence type="ECO:0000256" key="4">
    <source>
        <dbReference type="ARBA" id="ARBA00022991"/>
    </source>
</evidence>
<dbReference type="Pfam" id="PF03441">
    <property type="entry name" value="FAD_binding_7"/>
    <property type="match status" value="1"/>
</dbReference>
<keyword evidence="4 5" id="KW-0157">Chromophore</keyword>
<comment type="cofactor">
    <cofactor evidence="1">
        <name>FAD</name>
        <dbReference type="ChEBI" id="CHEBI:57692"/>
    </cofactor>
</comment>